<evidence type="ECO:0000313" key="5">
    <source>
        <dbReference type="Proteomes" id="UP000008021"/>
    </source>
</evidence>
<dbReference type="PANTHER" id="PTHR11071">
    <property type="entry name" value="PEPTIDYL-PROLYL CIS-TRANS ISOMERASE"/>
    <property type="match status" value="1"/>
</dbReference>
<keyword evidence="2" id="KW-0413">Isomerase</keyword>
<protein>
    <recommendedName>
        <fullName evidence="2">Peptidyl-prolyl cis-trans isomerase</fullName>
        <shortName evidence="2">PPIase</shortName>
        <ecNumber evidence="2">5.2.1.8</ecNumber>
    </recommendedName>
</protein>
<evidence type="ECO:0000313" key="4">
    <source>
        <dbReference type="EnsemblPlants" id="OMERI10G02320.1"/>
    </source>
</evidence>
<dbReference type="GO" id="GO:0003755">
    <property type="term" value="F:peptidyl-prolyl cis-trans isomerase activity"/>
    <property type="evidence" value="ECO:0007669"/>
    <property type="project" value="UniProtKB-UniRule"/>
</dbReference>
<dbReference type="FunFam" id="2.40.100.10:FF:000077">
    <property type="entry name" value="Peptidyl-prolyl cis-trans isomerase"/>
    <property type="match status" value="1"/>
</dbReference>
<dbReference type="InterPro" id="IPR029000">
    <property type="entry name" value="Cyclophilin-like_dom_sf"/>
</dbReference>
<dbReference type="SUPFAM" id="SSF50891">
    <property type="entry name" value="Cyclophilin-like"/>
    <property type="match status" value="1"/>
</dbReference>
<accession>A0A0E0EVY4</accession>
<dbReference type="PRINTS" id="PR00153">
    <property type="entry name" value="CSAPPISMRASE"/>
</dbReference>
<comment type="catalytic activity">
    <reaction evidence="2">
        <text>[protein]-peptidylproline (omega=180) = [protein]-peptidylproline (omega=0)</text>
        <dbReference type="Rhea" id="RHEA:16237"/>
        <dbReference type="Rhea" id="RHEA-COMP:10747"/>
        <dbReference type="Rhea" id="RHEA-COMP:10748"/>
        <dbReference type="ChEBI" id="CHEBI:83833"/>
        <dbReference type="ChEBI" id="CHEBI:83834"/>
        <dbReference type="EC" id="5.2.1.8"/>
    </reaction>
</comment>
<keyword evidence="2" id="KW-0697">Rotamase</keyword>
<dbReference type="PROSITE" id="PS50072">
    <property type="entry name" value="CSA_PPIASE_2"/>
    <property type="match status" value="1"/>
</dbReference>
<keyword evidence="5" id="KW-1185">Reference proteome</keyword>
<dbReference type="InterPro" id="IPR002130">
    <property type="entry name" value="Cyclophilin-type_PPIase_dom"/>
</dbReference>
<dbReference type="HOGENOM" id="CLU_1328205_0_0_1"/>
<dbReference type="Pfam" id="PF00160">
    <property type="entry name" value="Pro_isomerase"/>
    <property type="match status" value="1"/>
</dbReference>
<reference evidence="4" key="1">
    <citation type="submission" date="2015-04" db="UniProtKB">
        <authorList>
            <consortium name="EnsemblPlants"/>
        </authorList>
    </citation>
    <scope>IDENTIFICATION</scope>
</reference>
<comment type="function">
    <text evidence="2">PPIases accelerate the folding of proteins. It catalyzes the cis-trans isomerization of proline imidic peptide bonds in oligopeptides.</text>
</comment>
<dbReference type="EnsemblPlants" id="OMERI10G02320.1">
    <property type="protein sequence ID" value="OMERI10G02320.1"/>
    <property type="gene ID" value="OMERI10G02320"/>
</dbReference>
<sequence length="207" mass="22416">MVNAEPNTNGSQFIIVKYRPPWLDGRHVVFRHVVDGMDIVRAVERTATWRGKMVKPVVIGLCGKALALLIPLADPGNPPAVIGAPSYAPGRLTSASAAALVDGVVGVVADRPSAKAVKVALHVLCRLCLWSRNRVKAVDASAVSALVHLLLNKGCGGDRHACELVVVATTTSAATRREAYRWWRTRRGSQRWRARRRGCPPRAPRAP</sequence>
<dbReference type="Gramene" id="OMERI10G02320.1">
    <property type="protein sequence ID" value="OMERI10G02320.1"/>
    <property type="gene ID" value="OMERI10G02320"/>
</dbReference>
<reference evidence="4" key="2">
    <citation type="submission" date="2018-05" db="EMBL/GenBank/DDBJ databases">
        <title>OmerRS3 (Oryza meridionalis Reference Sequence Version 3).</title>
        <authorList>
            <person name="Zhang J."/>
            <person name="Kudrna D."/>
            <person name="Lee S."/>
            <person name="Talag J."/>
            <person name="Welchert J."/>
            <person name="Wing R.A."/>
        </authorList>
    </citation>
    <scope>NUCLEOTIDE SEQUENCE [LARGE SCALE GENOMIC DNA]</scope>
    <source>
        <strain evidence="4">cv. OR44</strain>
    </source>
</reference>
<dbReference type="EC" id="5.2.1.8" evidence="2"/>
<dbReference type="GO" id="GO:0005737">
    <property type="term" value="C:cytoplasm"/>
    <property type="evidence" value="ECO:0007669"/>
    <property type="project" value="TreeGrafter"/>
</dbReference>
<dbReference type="Proteomes" id="UP000008021">
    <property type="component" value="Chromosome 10"/>
</dbReference>
<dbReference type="Gene3D" id="2.40.100.10">
    <property type="entry name" value="Cyclophilin-like"/>
    <property type="match status" value="1"/>
</dbReference>
<name>A0A0E0EVY4_9ORYZ</name>
<dbReference type="InterPro" id="IPR058678">
    <property type="entry name" value="ARM_PUB"/>
</dbReference>
<dbReference type="AlphaFoldDB" id="A0A0E0EVY4"/>
<dbReference type="GO" id="GO:0006457">
    <property type="term" value="P:protein folding"/>
    <property type="evidence" value="ECO:0007669"/>
    <property type="project" value="TreeGrafter"/>
</dbReference>
<dbReference type="GO" id="GO:0016018">
    <property type="term" value="F:cyclosporin A binding"/>
    <property type="evidence" value="ECO:0007669"/>
    <property type="project" value="TreeGrafter"/>
</dbReference>
<evidence type="ECO:0000259" key="3">
    <source>
        <dbReference type="PROSITE" id="PS50072"/>
    </source>
</evidence>
<organism evidence="4">
    <name type="scientific">Oryza meridionalis</name>
    <dbReference type="NCBI Taxonomy" id="40149"/>
    <lineage>
        <taxon>Eukaryota</taxon>
        <taxon>Viridiplantae</taxon>
        <taxon>Streptophyta</taxon>
        <taxon>Embryophyta</taxon>
        <taxon>Tracheophyta</taxon>
        <taxon>Spermatophyta</taxon>
        <taxon>Magnoliopsida</taxon>
        <taxon>Liliopsida</taxon>
        <taxon>Poales</taxon>
        <taxon>Poaceae</taxon>
        <taxon>BOP clade</taxon>
        <taxon>Oryzoideae</taxon>
        <taxon>Oryzeae</taxon>
        <taxon>Oryzinae</taxon>
        <taxon>Oryza</taxon>
    </lineage>
</organism>
<dbReference type="STRING" id="40149.A0A0E0EVY4"/>
<feature type="domain" description="PPIase cyclophilin-type" evidence="3">
    <location>
        <begin position="1"/>
        <end position="64"/>
    </location>
</feature>
<comment type="similarity">
    <text evidence="1 2">Belongs to the cyclophilin-type PPIase family.</text>
</comment>
<dbReference type="PANTHER" id="PTHR11071:SF528">
    <property type="entry name" value="PEPTIDYL-PROLYL CIS-TRANS ISOMERASE"/>
    <property type="match status" value="1"/>
</dbReference>
<proteinExistence type="inferred from homology"/>
<evidence type="ECO:0000256" key="1">
    <source>
        <dbReference type="ARBA" id="ARBA00007365"/>
    </source>
</evidence>
<dbReference type="eggNOG" id="KOG0865">
    <property type="taxonomic scope" value="Eukaryota"/>
</dbReference>
<evidence type="ECO:0000256" key="2">
    <source>
        <dbReference type="RuleBase" id="RU363019"/>
    </source>
</evidence>
<dbReference type="Pfam" id="PF25598">
    <property type="entry name" value="ARM_PUB"/>
    <property type="match status" value="1"/>
</dbReference>